<dbReference type="InterPro" id="IPR015413">
    <property type="entry name" value="Methionyl/Leucyl_tRNA_Synth"/>
</dbReference>
<comment type="catalytic activity">
    <reaction evidence="8 9">
        <text>tRNA(Leu) + L-leucine + ATP = L-leucyl-tRNA(Leu) + AMP + diphosphate</text>
        <dbReference type="Rhea" id="RHEA:11688"/>
        <dbReference type="Rhea" id="RHEA-COMP:9613"/>
        <dbReference type="Rhea" id="RHEA-COMP:9622"/>
        <dbReference type="ChEBI" id="CHEBI:30616"/>
        <dbReference type="ChEBI" id="CHEBI:33019"/>
        <dbReference type="ChEBI" id="CHEBI:57427"/>
        <dbReference type="ChEBI" id="CHEBI:78442"/>
        <dbReference type="ChEBI" id="CHEBI:78494"/>
        <dbReference type="ChEBI" id="CHEBI:456215"/>
        <dbReference type="EC" id="6.1.1.4"/>
    </reaction>
</comment>
<dbReference type="GO" id="GO:0005829">
    <property type="term" value="C:cytosol"/>
    <property type="evidence" value="ECO:0007669"/>
    <property type="project" value="TreeGrafter"/>
</dbReference>
<dbReference type="GO" id="GO:0005524">
    <property type="term" value="F:ATP binding"/>
    <property type="evidence" value="ECO:0007669"/>
    <property type="project" value="UniProtKB-UniRule"/>
</dbReference>
<dbReference type="Pfam" id="PF09334">
    <property type="entry name" value="tRNA-synt_1g"/>
    <property type="match status" value="1"/>
</dbReference>
<dbReference type="PANTHER" id="PTHR43740:SF2">
    <property type="entry name" value="LEUCINE--TRNA LIGASE, MITOCHONDRIAL"/>
    <property type="match status" value="1"/>
</dbReference>
<dbReference type="PANTHER" id="PTHR43740">
    <property type="entry name" value="LEUCYL-TRNA SYNTHETASE"/>
    <property type="match status" value="1"/>
</dbReference>
<keyword evidence="5 9" id="KW-0067">ATP-binding</keyword>
<name>A0A1F4ZQ54_9BACT</name>
<dbReference type="GO" id="GO:0002161">
    <property type="term" value="F:aminoacyl-tRNA deacylase activity"/>
    <property type="evidence" value="ECO:0007669"/>
    <property type="project" value="InterPro"/>
</dbReference>
<dbReference type="InterPro" id="IPR009080">
    <property type="entry name" value="tRNAsynth_Ia_anticodon-bd"/>
</dbReference>
<dbReference type="PROSITE" id="PS00178">
    <property type="entry name" value="AA_TRNA_LIGASE_I"/>
    <property type="match status" value="1"/>
</dbReference>
<keyword evidence="4 9" id="KW-0547">Nucleotide-binding</keyword>
<evidence type="ECO:0000256" key="10">
    <source>
        <dbReference type="RuleBase" id="RU363035"/>
    </source>
</evidence>
<evidence type="ECO:0000256" key="6">
    <source>
        <dbReference type="ARBA" id="ARBA00022917"/>
    </source>
</evidence>
<dbReference type="FunFam" id="1.10.730.10:FF:000002">
    <property type="entry name" value="Leucine--tRNA ligase"/>
    <property type="match status" value="1"/>
</dbReference>
<dbReference type="InterPro" id="IPR001412">
    <property type="entry name" value="aa-tRNA-synth_I_CS"/>
</dbReference>
<feature type="short sequence motif" description="'KMSKS' region" evidence="9">
    <location>
        <begin position="593"/>
        <end position="597"/>
    </location>
</feature>
<dbReference type="InterPro" id="IPR013155">
    <property type="entry name" value="M/V/L/I-tRNA-synth_anticd-bd"/>
</dbReference>
<evidence type="ECO:0000259" key="14">
    <source>
        <dbReference type="Pfam" id="PF13603"/>
    </source>
</evidence>
<keyword evidence="7 9" id="KW-0030">Aminoacyl-tRNA synthetase</keyword>
<evidence type="ECO:0000256" key="7">
    <source>
        <dbReference type="ARBA" id="ARBA00023146"/>
    </source>
</evidence>
<feature type="domain" description="Methionyl/Leucyl tRNA synthetase" evidence="13">
    <location>
        <begin position="46"/>
        <end position="197"/>
    </location>
</feature>
<comment type="caution">
    <text evidence="15">The sequence shown here is derived from an EMBL/GenBank/DDBJ whole genome shotgun (WGS) entry which is preliminary data.</text>
</comment>
<dbReference type="PRINTS" id="PR00985">
    <property type="entry name" value="TRNASYNTHLEU"/>
</dbReference>
<dbReference type="Pfam" id="PF08264">
    <property type="entry name" value="Anticodon_1"/>
    <property type="match status" value="1"/>
</dbReference>
<gene>
    <name evidence="9" type="primary">leuS</name>
    <name evidence="15" type="ORF">A2397_00620</name>
</gene>
<dbReference type="InterPro" id="IPR009008">
    <property type="entry name" value="Val/Leu/Ile-tRNA-synth_edit"/>
</dbReference>
<dbReference type="FunFam" id="3.40.50.620:FF:000056">
    <property type="entry name" value="Leucine--tRNA ligase"/>
    <property type="match status" value="1"/>
</dbReference>
<dbReference type="NCBIfam" id="TIGR00396">
    <property type="entry name" value="leuS_bact"/>
    <property type="match status" value="1"/>
</dbReference>
<evidence type="ECO:0000259" key="13">
    <source>
        <dbReference type="Pfam" id="PF09334"/>
    </source>
</evidence>
<evidence type="ECO:0000256" key="5">
    <source>
        <dbReference type="ARBA" id="ARBA00022840"/>
    </source>
</evidence>
<dbReference type="InterPro" id="IPR025709">
    <property type="entry name" value="Leu_tRNA-synth_edit"/>
</dbReference>
<dbReference type="Gene3D" id="3.10.20.590">
    <property type="match status" value="1"/>
</dbReference>
<comment type="subcellular location">
    <subcellularLocation>
        <location evidence="9">Cytoplasm</location>
    </subcellularLocation>
</comment>
<dbReference type="Pfam" id="PF13603">
    <property type="entry name" value="tRNA-synt_1_2"/>
    <property type="match status" value="1"/>
</dbReference>
<dbReference type="EMBL" id="MEXR01000057">
    <property type="protein sequence ID" value="OGD08430.1"/>
    <property type="molecule type" value="Genomic_DNA"/>
</dbReference>
<dbReference type="STRING" id="1797263.A2397_00620"/>
<dbReference type="AlphaFoldDB" id="A0A1F4ZQ54"/>
<feature type="domain" description="Leucyl-tRNA synthetase editing" evidence="14">
    <location>
        <begin position="229"/>
        <end position="415"/>
    </location>
</feature>
<sequence>MTTISNVIEAKYTPSEIEGKWVEKWSKEKLYEVTEDSQKPKSYVLIEFPYPSGDRLHVGHARSYSCLDAVARLRRMKGMNVLYPMGWDAFGLPAENYAIKTGVHPSVTTKQNIDHAKKQAMAWGLSFDWTREVNTTDPDYYRWTQWIFIKLFEKGLAYKEEITVNWCPSCKTNLANEEVVDGKCERCGAETERRKQAQWLLRITAYADRLLEDLNTVNFREDIAAQQINWIGKKAGINIRYKVQGARFKNQEIEVFTTRPDTNFGATFVVLAPEHDLVAQVAKTSVKVRNYVKTALDKSERERQMEGKKKTGVFLGLYAINDLTGDQMPIYVSDFVLSGFGTGAVVGVPGHDVRDFEFAQAMKLPIRRVVVGNDGDTTEITKIEQVQEEEGIMVNSGFLDGLDIHEATVRVMDYMEEKGLGKRASSYHLRDWIFSRQHYWGEPIPMVHCSKCGWVPVPEEQLPVKLPQVEKYQPSGTGQSPLATISEWVNTTCPACGGKATRETDTMPNWAGSSWYFLRYCDPLNNKVLGDKEKLAYWLPVDWYNGGMEHTTLHLLYSRFWHKFLYDLGIVPTAEPYARRTSHGVVLGPDGKKMSKSKGNVINPDEVVSKYGADTLRMYEMFIGPFEQSVAWSWESVEGVFRFMKRVWTLITSQETNMVTQSSGEAVRRLHALNKKIENDLEGMKFNTAVAAMMEFLNWWTDHKSELGKAEIEKFVLLLAPMAPFISEELYQRLRGPSDKFSSVHTQSWPKYEVEFERDQEVTMVVQVDGRVRAKITTKASAERTEIEKLALEQENVKKYLDGKKYRVVFVPGKVVSFIVE</sequence>
<proteinExistence type="inferred from homology"/>
<feature type="domain" description="Aminoacyl-tRNA synthetase class Ia" evidence="11">
    <location>
        <begin position="429"/>
        <end position="620"/>
    </location>
</feature>
<reference evidence="15 16" key="1">
    <citation type="journal article" date="2016" name="Nat. Commun.">
        <title>Thousands of microbial genomes shed light on interconnected biogeochemical processes in an aquifer system.</title>
        <authorList>
            <person name="Anantharaman K."/>
            <person name="Brown C.T."/>
            <person name="Hug L.A."/>
            <person name="Sharon I."/>
            <person name="Castelle C.J."/>
            <person name="Probst A.J."/>
            <person name="Thomas B.C."/>
            <person name="Singh A."/>
            <person name="Wilkins M.J."/>
            <person name="Karaoz U."/>
            <person name="Brodie E.L."/>
            <person name="Williams K.H."/>
            <person name="Hubbard S.S."/>
            <person name="Banfield J.F."/>
        </authorList>
    </citation>
    <scope>NUCLEOTIDE SEQUENCE [LARGE SCALE GENOMIC DNA]</scope>
</reference>
<comment type="caution">
    <text evidence="9">Lacks conserved residue(s) required for the propagation of feature annotation.</text>
</comment>
<dbReference type="SUPFAM" id="SSF52374">
    <property type="entry name" value="Nucleotidylyl transferase"/>
    <property type="match status" value="1"/>
</dbReference>
<organism evidence="15 16">
    <name type="scientific">Candidatus Amesbacteria bacterium RIFOXYB1_FULL_44_23</name>
    <dbReference type="NCBI Taxonomy" id="1797263"/>
    <lineage>
        <taxon>Bacteria</taxon>
        <taxon>Candidatus Amesiibacteriota</taxon>
    </lineage>
</organism>
<dbReference type="InterPro" id="IPR002300">
    <property type="entry name" value="aa-tRNA-synth_Ia"/>
</dbReference>
<feature type="domain" description="Methionyl/Valyl/Leucyl/Isoleucyl-tRNA synthetase anticodon-binding" evidence="12">
    <location>
        <begin position="666"/>
        <end position="785"/>
    </location>
</feature>
<evidence type="ECO:0000256" key="3">
    <source>
        <dbReference type="ARBA" id="ARBA00022598"/>
    </source>
</evidence>
<dbReference type="SUPFAM" id="SSF50677">
    <property type="entry name" value="ValRS/IleRS/LeuRS editing domain"/>
    <property type="match status" value="1"/>
</dbReference>
<evidence type="ECO:0000256" key="4">
    <source>
        <dbReference type="ARBA" id="ARBA00022741"/>
    </source>
</evidence>
<evidence type="ECO:0000313" key="15">
    <source>
        <dbReference type="EMBL" id="OGD08430.1"/>
    </source>
</evidence>
<feature type="binding site" evidence="9">
    <location>
        <position position="596"/>
    </location>
    <ligand>
        <name>ATP</name>
        <dbReference type="ChEBI" id="CHEBI:30616"/>
    </ligand>
</feature>
<evidence type="ECO:0000256" key="8">
    <source>
        <dbReference type="ARBA" id="ARBA00047469"/>
    </source>
</evidence>
<dbReference type="CDD" id="cd00812">
    <property type="entry name" value="LeuRS_core"/>
    <property type="match status" value="1"/>
</dbReference>
<evidence type="ECO:0000259" key="11">
    <source>
        <dbReference type="Pfam" id="PF00133"/>
    </source>
</evidence>
<dbReference type="Pfam" id="PF00133">
    <property type="entry name" value="tRNA-synt_1"/>
    <property type="match status" value="1"/>
</dbReference>
<evidence type="ECO:0000259" key="12">
    <source>
        <dbReference type="Pfam" id="PF08264"/>
    </source>
</evidence>
<dbReference type="GO" id="GO:0004823">
    <property type="term" value="F:leucine-tRNA ligase activity"/>
    <property type="evidence" value="ECO:0007669"/>
    <property type="project" value="UniProtKB-UniRule"/>
</dbReference>
<dbReference type="FunFam" id="3.40.50.620:FF:000003">
    <property type="entry name" value="Leucine--tRNA ligase"/>
    <property type="match status" value="1"/>
</dbReference>
<keyword evidence="3 9" id="KW-0436">Ligase</keyword>
<accession>A0A1F4ZQ54</accession>
<dbReference type="Gene3D" id="3.40.50.620">
    <property type="entry name" value="HUPs"/>
    <property type="match status" value="2"/>
</dbReference>
<dbReference type="SUPFAM" id="SSF47323">
    <property type="entry name" value="Anticodon-binding domain of a subclass of class I aminoacyl-tRNA synthetases"/>
    <property type="match status" value="1"/>
</dbReference>
<evidence type="ECO:0000256" key="9">
    <source>
        <dbReference type="HAMAP-Rule" id="MF_00049"/>
    </source>
</evidence>
<dbReference type="InterPro" id="IPR014729">
    <property type="entry name" value="Rossmann-like_a/b/a_fold"/>
</dbReference>
<comment type="similarity">
    <text evidence="1 9 10">Belongs to the class-I aminoacyl-tRNA synthetase family.</text>
</comment>
<protein>
    <recommendedName>
        <fullName evidence="9">Leucine--tRNA ligase</fullName>
        <ecNumber evidence="9">6.1.1.4</ecNumber>
    </recommendedName>
    <alternativeName>
        <fullName evidence="9">Leucyl-tRNA synthetase</fullName>
        <shortName evidence="9">LeuRS</shortName>
    </alternativeName>
</protein>
<evidence type="ECO:0000256" key="2">
    <source>
        <dbReference type="ARBA" id="ARBA00022490"/>
    </source>
</evidence>
<dbReference type="InterPro" id="IPR002302">
    <property type="entry name" value="Leu-tRNA-ligase"/>
</dbReference>
<keyword evidence="6 9" id="KW-0648">Protein biosynthesis</keyword>
<evidence type="ECO:0000313" key="16">
    <source>
        <dbReference type="Proteomes" id="UP000176424"/>
    </source>
</evidence>
<evidence type="ECO:0000256" key="1">
    <source>
        <dbReference type="ARBA" id="ARBA00005594"/>
    </source>
</evidence>
<dbReference type="GO" id="GO:0006429">
    <property type="term" value="P:leucyl-tRNA aminoacylation"/>
    <property type="evidence" value="ECO:0007669"/>
    <property type="project" value="UniProtKB-UniRule"/>
</dbReference>
<dbReference type="Gene3D" id="1.10.730.10">
    <property type="entry name" value="Isoleucyl-tRNA Synthetase, Domain 1"/>
    <property type="match status" value="1"/>
</dbReference>
<dbReference type="Proteomes" id="UP000176424">
    <property type="component" value="Unassembled WGS sequence"/>
</dbReference>
<dbReference type="EC" id="6.1.1.4" evidence="9"/>
<dbReference type="CDD" id="cd07958">
    <property type="entry name" value="Anticodon_Ia_Leu_BEm"/>
    <property type="match status" value="1"/>
</dbReference>
<keyword evidence="2 9" id="KW-0963">Cytoplasm</keyword>
<dbReference type="HAMAP" id="MF_00049_B">
    <property type="entry name" value="Leu_tRNA_synth_B"/>
    <property type="match status" value="1"/>
</dbReference>